<dbReference type="EMBL" id="JABTTQ020000007">
    <property type="protein sequence ID" value="KAK6151925.1"/>
    <property type="molecule type" value="Genomic_DNA"/>
</dbReference>
<sequence length="233" mass="26947">MPDEVRICSWGLGYDSSSDDYKVVIITSSKELAWDDTNKLIVCVYSLKSGLWERIADFPYFSTHLEYPCVCVGDGLHWKVLGPDRSYLIVALHLGKLEYHLVPQPLITSNNFNLGVLDGCLYAIYENWTDDGFDLLVMKEYGVEEYWTLLISCTGWRNSFLVKPLAYTEDGDELIFITEFNIIVRYEFVTRSFRTMARRCLPRNLHDPLVYIPNLVCPQSGVRDGWHCDPRYS</sequence>
<keyword evidence="2" id="KW-1185">Reference proteome</keyword>
<protein>
    <recommendedName>
        <fullName evidence="3">F-box protein</fullName>
    </recommendedName>
</protein>
<evidence type="ECO:0008006" key="3">
    <source>
        <dbReference type="Google" id="ProtNLM"/>
    </source>
</evidence>
<evidence type="ECO:0000313" key="1">
    <source>
        <dbReference type="EMBL" id="KAK6151925.1"/>
    </source>
</evidence>
<gene>
    <name evidence="1" type="ORF">DH2020_014560</name>
</gene>
<dbReference type="PANTHER" id="PTHR31672:SF13">
    <property type="entry name" value="F-BOX PROTEIN CPR30-LIKE"/>
    <property type="match status" value="1"/>
</dbReference>
<dbReference type="InterPro" id="IPR017451">
    <property type="entry name" value="F-box-assoc_interact_dom"/>
</dbReference>
<proteinExistence type="predicted"/>
<comment type="caution">
    <text evidence="1">The sequence shown here is derived from an EMBL/GenBank/DDBJ whole genome shotgun (WGS) entry which is preliminary data.</text>
</comment>
<reference evidence="1 2" key="1">
    <citation type="journal article" date="2021" name="Comput. Struct. Biotechnol. J.">
        <title>De novo genome assembly of the potent medicinal plant Rehmannia glutinosa using nanopore technology.</title>
        <authorList>
            <person name="Ma L."/>
            <person name="Dong C."/>
            <person name="Song C."/>
            <person name="Wang X."/>
            <person name="Zheng X."/>
            <person name="Niu Y."/>
            <person name="Chen S."/>
            <person name="Feng W."/>
        </authorList>
    </citation>
    <scope>NUCLEOTIDE SEQUENCE [LARGE SCALE GENOMIC DNA]</scope>
    <source>
        <strain evidence="1">DH-2019</strain>
    </source>
</reference>
<name>A0ABR0WXH8_REHGL</name>
<dbReference type="InterPro" id="IPR050796">
    <property type="entry name" value="SCF_F-box_component"/>
</dbReference>
<dbReference type="NCBIfam" id="TIGR01640">
    <property type="entry name" value="F_box_assoc_1"/>
    <property type="match status" value="1"/>
</dbReference>
<accession>A0ABR0WXH8</accession>
<dbReference type="Proteomes" id="UP001318860">
    <property type="component" value="Unassembled WGS sequence"/>
</dbReference>
<dbReference type="PANTHER" id="PTHR31672">
    <property type="entry name" value="BNACNNG10540D PROTEIN"/>
    <property type="match status" value="1"/>
</dbReference>
<organism evidence="1 2">
    <name type="scientific">Rehmannia glutinosa</name>
    <name type="common">Chinese foxglove</name>
    <dbReference type="NCBI Taxonomy" id="99300"/>
    <lineage>
        <taxon>Eukaryota</taxon>
        <taxon>Viridiplantae</taxon>
        <taxon>Streptophyta</taxon>
        <taxon>Embryophyta</taxon>
        <taxon>Tracheophyta</taxon>
        <taxon>Spermatophyta</taxon>
        <taxon>Magnoliopsida</taxon>
        <taxon>eudicotyledons</taxon>
        <taxon>Gunneridae</taxon>
        <taxon>Pentapetalae</taxon>
        <taxon>asterids</taxon>
        <taxon>lamiids</taxon>
        <taxon>Lamiales</taxon>
        <taxon>Orobanchaceae</taxon>
        <taxon>Rehmannieae</taxon>
        <taxon>Rehmannia</taxon>
    </lineage>
</organism>
<evidence type="ECO:0000313" key="2">
    <source>
        <dbReference type="Proteomes" id="UP001318860"/>
    </source>
</evidence>